<feature type="transmembrane region" description="Helical" evidence="1">
    <location>
        <begin position="140"/>
        <end position="160"/>
    </location>
</feature>
<evidence type="ECO:0008006" key="4">
    <source>
        <dbReference type="Google" id="ProtNLM"/>
    </source>
</evidence>
<keyword evidence="3" id="KW-1185">Reference proteome</keyword>
<keyword evidence="1" id="KW-1133">Transmembrane helix</keyword>
<dbReference type="Pfam" id="PF07690">
    <property type="entry name" value="MFS_1"/>
    <property type="match status" value="1"/>
</dbReference>
<dbReference type="SUPFAM" id="SSF103473">
    <property type="entry name" value="MFS general substrate transporter"/>
    <property type="match status" value="1"/>
</dbReference>
<dbReference type="InterPro" id="IPR050327">
    <property type="entry name" value="Proton-linked_MCT"/>
</dbReference>
<accession>A0A177BAV5</accession>
<organism evidence="2 3">
    <name type="scientific">Intoshia linei</name>
    <dbReference type="NCBI Taxonomy" id="1819745"/>
    <lineage>
        <taxon>Eukaryota</taxon>
        <taxon>Metazoa</taxon>
        <taxon>Spiralia</taxon>
        <taxon>Lophotrochozoa</taxon>
        <taxon>Mesozoa</taxon>
        <taxon>Orthonectida</taxon>
        <taxon>Rhopaluridae</taxon>
        <taxon>Intoshia</taxon>
    </lineage>
</organism>
<dbReference type="InterPro" id="IPR036259">
    <property type="entry name" value="MFS_trans_sf"/>
</dbReference>
<dbReference type="InterPro" id="IPR011701">
    <property type="entry name" value="MFS"/>
</dbReference>
<dbReference type="GO" id="GO:0006508">
    <property type="term" value="P:proteolysis"/>
    <property type="evidence" value="ECO:0007669"/>
    <property type="project" value="InterPro"/>
</dbReference>
<dbReference type="PANTHER" id="PTHR11360">
    <property type="entry name" value="MONOCARBOXYLATE TRANSPORTER"/>
    <property type="match status" value="1"/>
</dbReference>
<feature type="transmembrane region" description="Helical" evidence="1">
    <location>
        <begin position="103"/>
        <end position="128"/>
    </location>
</feature>
<dbReference type="InterPro" id="IPR001969">
    <property type="entry name" value="Aspartic_peptidase_AS"/>
</dbReference>
<protein>
    <recommendedName>
        <fullName evidence="4">Major facilitator superfamily (MFS) profile domain-containing protein</fullName>
    </recommendedName>
</protein>
<evidence type="ECO:0000256" key="1">
    <source>
        <dbReference type="SAM" id="Phobius"/>
    </source>
</evidence>
<evidence type="ECO:0000313" key="2">
    <source>
        <dbReference type="EMBL" id="OAF71449.1"/>
    </source>
</evidence>
<comment type="caution">
    <text evidence="2">The sequence shown here is derived from an EMBL/GenBank/DDBJ whole genome shotgun (WGS) entry which is preliminary data.</text>
</comment>
<dbReference type="EMBL" id="LWCA01000050">
    <property type="protein sequence ID" value="OAF71449.1"/>
    <property type="molecule type" value="Genomic_DNA"/>
</dbReference>
<proteinExistence type="predicted"/>
<dbReference type="OrthoDB" id="10016898at2759"/>
<gene>
    <name evidence="2" type="ORF">A3Q56_00768</name>
</gene>
<dbReference type="PANTHER" id="PTHR11360:SF251">
    <property type="entry name" value="MAJOR FACILITATOR SUPERFAMILY (MFS) PROFILE DOMAIN-CONTAINING PROTEIN"/>
    <property type="match status" value="1"/>
</dbReference>
<keyword evidence="1" id="KW-0812">Transmembrane</keyword>
<dbReference type="AlphaFoldDB" id="A0A177BAV5"/>
<name>A0A177BAV5_9BILA</name>
<feature type="transmembrane region" description="Helical" evidence="1">
    <location>
        <begin position="167"/>
        <end position="188"/>
    </location>
</feature>
<dbReference type="PROSITE" id="PS00141">
    <property type="entry name" value="ASP_PROTEASE"/>
    <property type="match status" value="1"/>
</dbReference>
<dbReference type="Gene3D" id="1.20.1250.20">
    <property type="entry name" value="MFS general substrate transporter like domains"/>
    <property type="match status" value="1"/>
</dbReference>
<reference evidence="2 3" key="1">
    <citation type="submission" date="2016-04" db="EMBL/GenBank/DDBJ databases">
        <title>The genome of Intoshia linei affirms orthonectids as highly simplified spiralians.</title>
        <authorList>
            <person name="Mikhailov K.V."/>
            <person name="Slusarev G.S."/>
            <person name="Nikitin M.A."/>
            <person name="Logacheva M.D."/>
            <person name="Penin A."/>
            <person name="Aleoshin V."/>
            <person name="Panchin Y.V."/>
        </authorList>
    </citation>
    <scope>NUCLEOTIDE SEQUENCE [LARGE SCALE GENOMIC DNA]</scope>
    <source>
        <strain evidence="2">Intl2013</strain>
        <tissue evidence="2">Whole animal</tissue>
    </source>
</reference>
<dbReference type="Proteomes" id="UP000078046">
    <property type="component" value="Unassembled WGS sequence"/>
</dbReference>
<feature type="transmembrane region" description="Helical" evidence="1">
    <location>
        <begin position="194"/>
        <end position="215"/>
    </location>
</feature>
<dbReference type="GO" id="GO:0022857">
    <property type="term" value="F:transmembrane transporter activity"/>
    <property type="evidence" value="ECO:0007669"/>
    <property type="project" value="InterPro"/>
</dbReference>
<dbReference type="GO" id="GO:0004190">
    <property type="term" value="F:aspartic-type endopeptidase activity"/>
    <property type="evidence" value="ECO:0007669"/>
    <property type="project" value="InterPro"/>
</dbReference>
<evidence type="ECO:0000313" key="3">
    <source>
        <dbReference type="Proteomes" id="UP000078046"/>
    </source>
</evidence>
<keyword evidence="1" id="KW-0472">Membrane</keyword>
<sequence length="323" mass="36501">MFILGSLIFNPTNALLIFYFGWRVAFRINSFVVLITGISCSFLFKDEYINVNQERYEICENEPLIYESMSRPSIFHGPNEETESSLEIDRKLNLNILLKKPEIILWLLASLISYLTFYMPFLNFAYYMKLKGIPTTKSSFALTMLSFAECVNYILASFYGDNLKRKLILVNIISTGALSVIFVLWPLIDVNYAVILINSMIMGGFIGLTIVYSYAESAEITELRPDIAWSYTNLCSGIGILLGPICSANDNNCPGRTIKCLKCVIQNLAEDVSTIKVNIDNRDIKIIVDTGSEVTVIQLANEDHGQGTAVMEEELKKFKFDIQ</sequence>